<evidence type="ECO:0000313" key="2">
    <source>
        <dbReference type="EMBL" id="VUC24316.1"/>
    </source>
</evidence>
<organism evidence="2 3">
    <name type="scientific">Bionectria ochroleuca</name>
    <name type="common">Gliocladium roseum</name>
    <dbReference type="NCBI Taxonomy" id="29856"/>
    <lineage>
        <taxon>Eukaryota</taxon>
        <taxon>Fungi</taxon>
        <taxon>Dikarya</taxon>
        <taxon>Ascomycota</taxon>
        <taxon>Pezizomycotina</taxon>
        <taxon>Sordariomycetes</taxon>
        <taxon>Hypocreomycetidae</taxon>
        <taxon>Hypocreales</taxon>
        <taxon>Bionectriaceae</taxon>
        <taxon>Clonostachys</taxon>
    </lineage>
</organism>
<sequence>MGLALTRNRSEHDTQAEWVAGDVGNQFFAGHISENHWVGLSPDAPVIQTSPDILEKVPRHQHQENYQQMTEMPLGHDEPECSCSTEAVPGLARTSPLFNRPKSQRLSFDMELSQIKGAIISCEASLNCQSHAADPNMAMLIGIMISGIIDGFEKLITNDDVPTTDNHNSQSSSCTLVATPSADGQIRAATRNSGKPNSGDQDSVMAEPRLTWGVLQLEDDDEAELRLRLCVLYFRRLEALLKHFSQSVRFFRDGQDGQAATVRSSAALVMACDYMRIWLEQKAETVRLCLSKRYAE</sequence>
<keyword evidence="3" id="KW-1185">Reference proteome</keyword>
<protein>
    <recommendedName>
        <fullName evidence="4">Aflatoxin regulatory protein domain-containing protein</fullName>
    </recommendedName>
</protein>
<evidence type="ECO:0000256" key="1">
    <source>
        <dbReference type="SAM" id="MobiDB-lite"/>
    </source>
</evidence>
<gene>
    <name evidence="2" type="ORF">CLO192961_LOCUS138410</name>
</gene>
<evidence type="ECO:0008006" key="4">
    <source>
        <dbReference type="Google" id="ProtNLM"/>
    </source>
</evidence>
<feature type="compositionally biased region" description="Polar residues" evidence="1">
    <location>
        <begin position="190"/>
        <end position="201"/>
    </location>
</feature>
<accession>A0ABY6TZW5</accession>
<dbReference type="Proteomes" id="UP000766486">
    <property type="component" value="Unassembled WGS sequence"/>
</dbReference>
<proteinExistence type="predicted"/>
<dbReference type="EMBL" id="CABFNS010000718">
    <property type="protein sequence ID" value="VUC24316.1"/>
    <property type="molecule type" value="Genomic_DNA"/>
</dbReference>
<comment type="caution">
    <text evidence="2">The sequence shown here is derived from an EMBL/GenBank/DDBJ whole genome shotgun (WGS) entry which is preliminary data.</text>
</comment>
<feature type="region of interest" description="Disordered" evidence="1">
    <location>
        <begin position="185"/>
        <end position="204"/>
    </location>
</feature>
<name>A0ABY6TZW5_BIOOC</name>
<reference evidence="2 3" key="1">
    <citation type="submission" date="2019-06" db="EMBL/GenBank/DDBJ databases">
        <authorList>
            <person name="Broberg M."/>
        </authorList>
    </citation>
    <scope>NUCLEOTIDE SEQUENCE [LARGE SCALE GENOMIC DNA]</scope>
</reference>
<evidence type="ECO:0000313" key="3">
    <source>
        <dbReference type="Proteomes" id="UP000766486"/>
    </source>
</evidence>